<dbReference type="AlphaFoldDB" id="A0A834XB21"/>
<accession>A0A834XB21</accession>
<feature type="region of interest" description="Disordered" evidence="2">
    <location>
        <begin position="1"/>
        <end position="25"/>
    </location>
</feature>
<feature type="domain" description="NB-ARC" evidence="3">
    <location>
        <begin position="213"/>
        <end position="305"/>
    </location>
</feature>
<dbReference type="EMBL" id="JAAIUW010000002">
    <property type="protein sequence ID" value="KAF7840373.1"/>
    <property type="molecule type" value="Genomic_DNA"/>
</dbReference>
<dbReference type="PANTHER" id="PTHR33463:SF209">
    <property type="entry name" value="DISEASE RESISTANCE PROTEIN RPS2-LIKE"/>
    <property type="match status" value="1"/>
</dbReference>
<reference evidence="4" key="1">
    <citation type="submission" date="2020-09" db="EMBL/GenBank/DDBJ databases">
        <title>Genome-Enabled Discovery of Anthraquinone Biosynthesis in Senna tora.</title>
        <authorList>
            <person name="Kang S.-H."/>
            <person name="Pandey R.P."/>
            <person name="Lee C.-M."/>
            <person name="Sim J.-S."/>
            <person name="Jeong J.-T."/>
            <person name="Choi B.-S."/>
            <person name="Jung M."/>
            <person name="Ginzburg D."/>
            <person name="Zhao K."/>
            <person name="Won S.Y."/>
            <person name="Oh T.-J."/>
            <person name="Yu Y."/>
            <person name="Kim N.-H."/>
            <person name="Lee O.R."/>
            <person name="Lee T.-H."/>
            <person name="Bashyal P."/>
            <person name="Kim T.-S."/>
            <person name="Lee W.-H."/>
            <person name="Kawkins C."/>
            <person name="Kim C.-K."/>
            <person name="Kim J.S."/>
            <person name="Ahn B.O."/>
            <person name="Rhee S.Y."/>
            <person name="Sohng J.K."/>
        </authorList>
    </citation>
    <scope>NUCLEOTIDE SEQUENCE</scope>
    <source>
        <tissue evidence="4">Leaf</tissue>
    </source>
</reference>
<evidence type="ECO:0000256" key="2">
    <source>
        <dbReference type="SAM" id="MobiDB-lite"/>
    </source>
</evidence>
<name>A0A834XB21_9FABA</name>
<sequence>MVTKVVKKETEAVTGRKRKRIQNDNETPFFRRTMVRRGHTYNAPNSSRSIVDNVMQALSEPNTHSIGICGSSSTNTILDKVRRRVERDKLFDVVLTANVTEKPDVKKIQDQIASQLRFNFSERYVDKRAVELLRKIKSKRKVVVILRDLHEGLDLKNKVGIPFGVDHRGCKILLTSPSQDVLLGRRINRDNLFNVVLTASATTASEKVSCCFSLQVEKKADMKKIQDQIAGQLRLTFNHNSKHKRARELWDKIKEQHKMLIILCDLQKGLDLEKLGIPFGANHSGCKILLTSTHQEVLSNQMHTHRNFML</sequence>
<feature type="compositionally biased region" description="Basic and acidic residues" evidence="2">
    <location>
        <begin position="1"/>
        <end position="11"/>
    </location>
</feature>
<dbReference type="InterPro" id="IPR027417">
    <property type="entry name" value="P-loop_NTPase"/>
</dbReference>
<dbReference type="Pfam" id="PF00931">
    <property type="entry name" value="NB-ARC"/>
    <property type="match status" value="2"/>
</dbReference>
<dbReference type="InterPro" id="IPR002182">
    <property type="entry name" value="NB-ARC"/>
</dbReference>
<evidence type="ECO:0000313" key="4">
    <source>
        <dbReference type="EMBL" id="KAF7840373.1"/>
    </source>
</evidence>
<keyword evidence="1" id="KW-0611">Plant defense</keyword>
<protein>
    <submittedName>
        <fullName evidence="4">Putative disease resistance protein</fullName>
    </submittedName>
</protein>
<dbReference type="OrthoDB" id="1431320at2759"/>
<feature type="domain" description="NB-ARC" evidence="3">
    <location>
        <begin position="50"/>
        <end position="181"/>
    </location>
</feature>
<proteinExistence type="predicted"/>
<evidence type="ECO:0000256" key="1">
    <source>
        <dbReference type="ARBA" id="ARBA00022821"/>
    </source>
</evidence>
<evidence type="ECO:0000313" key="5">
    <source>
        <dbReference type="Proteomes" id="UP000634136"/>
    </source>
</evidence>
<comment type="caution">
    <text evidence="4">The sequence shown here is derived from an EMBL/GenBank/DDBJ whole genome shotgun (WGS) entry which is preliminary data.</text>
</comment>
<dbReference type="Proteomes" id="UP000634136">
    <property type="component" value="Unassembled WGS sequence"/>
</dbReference>
<organism evidence="4 5">
    <name type="scientific">Senna tora</name>
    <dbReference type="NCBI Taxonomy" id="362788"/>
    <lineage>
        <taxon>Eukaryota</taxon>
        <taxon>Viridiplantae</taxon>
        <taxon>Streptophyta</taxon>
        <taxon>Embryophyta</taxon>
        <taxon>Tracheophyta</taxon>
        <taxon>Spermatophyta</taxon>
        <taxon>Magnoliopsida</taxon>
        <taxon>eudicotyledons</taxon>
        <taxon>Gunneridae</taxon>
        <taxon>Pentapetalae</taxon>
        <taxon>rosids</taxon>
        <taxon>fabids</taxon>
        <taxon>Fabales</taxon>
        <taxon>Fabaceae</taxon>
        <taxon>Caesalpinioideae</taxon>
        <taxon>Cassia clade</taxon>
        <taxon>Senna</taxon>
    </lineage>
</organism>
<dbReference type="PANTHER" id="PTHR33463">
    <property type="entry name" value="NB-ARC DOMAIN-CONTAINING PROTEIN-RELATED"/>
    <property type="match status" value="1"/>
</dbReference>
<keyword evidence="5" id="KW-1185">Reference proteome</keyword>
<dbReference type="GO" id="GO:0043531">
    <property type="term" value="F:ADP binding"/>
    <property type="evidence" value="ECO:0007669"/>
    <property type="project" value="InterPro"/>
</dbReference>
<dbReference type="Gene3D" id="3.40.50.300">
    <property type="entry name" value="P-loop containing nucleotide triphosphate hydrolases"/>
    <property type="match status" value="2"/>
</dbReference>
<dbReference type="InterPro" id="IPR050905">
    <property type="entry name" value="Plant_NBS-LRR"/>
</dbReference>
<gene>
    <name evidence="4" type="ORF">G2W53_002671</name>
</gene>
<evidence type="ECO:0000259" key="3">
    <source>
        <dbReference type="Pfam" id="PF00931"/>
    </source>
</evidence>